<dbReference type="Gene3D" id="2.115.10.20">
    <property type="entry name" value="Glycosyl hydrolase domain, family 43"/>
    <property type="match status" value="1"/>
</dbReference>
<protein>
    <recommendedName>
        <fullName evidence="2 3">EGF-like domain-containing protein</fullName>
    </recommendedName>
</protein>
<comment type="caution">
    <text evidence="4">The sequence shown here is derived from an EMBL/GenBank/DDBJ whole genome shotgun (WGS) entry which is preliminary data.</text>
</comment>
<proteinExistence type="predicted"/>
<dbReference type="InterPro" id="IPR023296">
    <property type="entry name" value="Glyco_hydro_beta-prop_sf"/>
</dbReference>
<accession>A0A9N8EGF8</accession>
<evidence type="ECO:0000313" key="4">
    <source>
        <dbReference type="EMBL" id="CAB9519930.1"/>
    </source>
</evidence>
<feature type="signal peptide" evidence="1">
    <location>
        <begin position="1"/>
        <end position="16"/>
    </location>
</feature>
<dbReference type="PROSITE" id="PS00022">
    <property type="entry name" value="EGF_1"/>
    <property type="match status" value="1"/>
</dbReference>
<keyword evidence="1" id="KW-0732">Signal</keyword>
<dbReference type="SUPFAM" id="SSF75005">
    <property type="entry name" value="Arabinanase/levansucrase/invertase"/>
    <property type="match status" value="1"/>
</dbReference>
<reference evidence="4" key="1">
    <citation type="submission" date="2020-06" db="EMBL/GenBank/DDBJ databases">
        <authorList>
            <consortium name="Plant Systems Biology data submission"/>
        </authorList>
    </citation>
    <scope>NUCLEOTIDE SEQUENCE</scope>
    <source>
        <strain evidence="4">D6</strain>
    </source>
</reference>
<evidence type="ECO:0000259" key="3">
    <source>
        <dbReference type="PROSITE" id="PS01186"/>
    </source>
</evidence>
<gene>
    <name evidence="4" type="ORF">SEMRO_1059_G236510.1</name>
</gene>
<keyword evidence="5" id="KW-1185">Reference proteome</keyword>
<dbReference type="InterPro" id="IPR000742">
    <property type="entry name" value="EGF"/>
</dbReference>
<sequence length="448" mass="49345">MRLIVALLVDFVLWLGIDIFSSGSYTSHPRRDSNKTLPLCVVNDDGLSCSYNGLCVRSNCNTQETHCLCDPGWKGMYCEALDLVPVANGSGLQDLLTQNRTSTWGGSVLFDQGVYHMFFSELAHHCGIHRWISHSVVSHAVSAGPEDNWKFHKTKTLLPIFSHEPIVTRDPSTGELGLFVSHYPHGSAADDNDSTCHCVDGSTSSALEKRCIHEPGLGHNKTMYTYFTTAHQPTGPWSPLQSLEHETPEGQKRFDLNFAPLILPTTNRSLSLLAWTRWDIWTATDWKNPHTYVRQGPAPNFSNPHAQWEGEDPSLWRDSKGRFHILSHNGPRGIGGPEGDCGRHLFSATGQAGSWLAAPLPLGGCAFPRVNVSFVDGSSRTFYRRERPHLIFGPHGRPAALSTSVIDSPVGPGVPGFQPPQRDASYTLVQATHTGRHFDSTASEKDSC</sequence>
<dbReference type="EMBL" id="CAICTM010001057">
    <property type="protein sequence ID" value="CAB9519930.1"/>
    <property type="molecule type" value="Genomic_DNA"/>
</dbReference>
<dbReference type="OrthoDB" id="188707at2759"/>
<name>A0A9N8EGF8_9STRA</name>
<feature type="domain" description="EGF-like" evidence="2 3">
    <location>
        <begin position="67"/>
        <end position="78"/>
    </location>
</feature>
<evidence type="ECO:0000259" key="2">
    <source>
        <dbReference type="PROSITE" id="PS00022"/>
    </source>
</evidence>
<dbReference type="Proteomes" id="UP001153069">
    <property type="component" value="Unassembled WGS sequence"/>
</dbReference>
<dbReference type="AlphaFoldDB" id="A0A9N8EGF8"/>
<evidence type="ECO:0000313" key="5">
    <source>
        <dbReference type="Proteomes" id="UP001153069"/>
    </source>
</evidence>
<evidence type="ECO:0000256" key="1">
    <source>
        <dbReference type="SAM" id="SignalP"/>
    </source>
</evidence>
<dbReference type="PROSITE" id="PS01186">
    <property type="entry name" value="EGF_2"/>
    <property type="match status" value="1"/>
</dbReference>
<feature type="chain" id="PRO_5040477507" description="EGF-like domain-containing protein" evidence="1">
    <location>
        <begin position="17"/>
        <end position="448"/>
    </location>
</feature>
<organism evidence="4 5">
    <name type="scientific">Seminavis robusta</name>
    <dbReference type="NCBI Taxonomy" id="568900"/>
    <lineage>
        <taxon>Eukaryota</taxon>
        <taxon>Sar</taxon>
        <taxon>Stramenopiles</taxon>
        <taxon>Ochrophyta</taxon>
        <taxon>Bacillariophyta</taxon>
        <taxon>Bacillariophyceae</taxon>
        <taxon>Bacillariophycidae</taxon>
        <taxon>Naviculales</taxon>
        <taxon>Naviculaceae</taxon>
        <taxon>Seminavis</taxon>
    </lineage>
</organism>